<evidence type="ECO:0000313" key="1">
    <source>
        <dbReference type="EMBL" id="TWQ55441.1"/>
    </source>
</evidence>
<name>A0ABD7SD76_XANVA</name>
<accession>A0ABD7SD76</accession>
<sequence>MIILTEQAGSPCPLAATLGAAGEYRAPGVQGWNPCGYGAWMRRLFPVRTRLLALSGPDITSNGDRFFCQLKWKELPVEIIHDNNCRTGVINYVD</sequence>
<gene>
    <name evidence="1" type="ORF">FQK01_05885</name>
</gene>
<organism evidence="1 2">
    <name type="scientific">Xanthomonas vasicola</name>
    <dbReference type="NCBI Taxonomy" id="56459"/>
    <lineage>
        <taxon>Bacteria</taxon>
        <taxon>Pseudomonadati</taxon>
        <taxon>Pseudomonadota</taxon>
        <taxon>Gammaproteobacteria</taxon>
        <taxon>Lysobacterales</taxon>
        <taxon>Lysobacteraceae</taxon>
        <taxon>Xanthomonas</taxon>
    </lineage>
</organism>
<proteinExistence type="predicted"/>
<evidence type="ECO:0000313" key="2">
    <source>
        <dbReference type="Proteomes" id="UP000320455"/>
    </source>
</evidence>
<reference evidence="2" key="1">
    <citation type="journal article" date="2020" name="Phytopathology">
        <title>Genomic acquisitions in emerging populations of Xanthomonas vasicola pv. vasculorum infecting corn in the U.S. and Argentina.</title>
        <authorList>
            <person name="Perez-Quintero A.L."/>
        </authorList>
    </citation>
    <scope>NUCLEOTIDE SEQUENCE [LARGE SCALE GENOMIC DNA]</scope>
    <source>
        <strain evidence="2">Xvh-L</strain>
    </source>
</reference>
<keyword evidence="2" id="KW-1185">Reference proteome</keyword>
<dbReference type="RefSeq" id="WP_126922641.1">
    <property type="nucleotide sequence ID" value="NZ_CP034649.1"/>
</dbReference>
<comment type="caution">
    <text evidence="1">The sequence shown here is derived from an EMBL/GenBank/DDBJ whole genome shotgun (WGS) entry which is preliminary data.</text>
</comment>
<protein>
    <submittedName>
        <fullName evidence="1">Uncharacterized protein</fullName>
    </submittedName>
</protein>
<dbReference type="Proteomes" id="UP000320455">
    <property type="component" value="Unassembled WGS sequence"/>
</dbReference>
<dbReference type="EMBL" id="VOCK01000006">
    <property type="protein sequence ID" value="TWQ55441.1"/>
    <property type="molecule type" value="Genomic_DNA"/>
</dbReference>
<dbReference type="AlphaFoldDB" id="A0ABD7SD76"/>